<comment type="caution">
    <text evidence="1">The sequence shown here is derived from an EMBL/GenBank/DDBJ whole genome shotgun (WGS) entry which is preliminary data.</text>
</comment>
<dbReference type="RefSeq" id="WP_307340306.1">
    <property type="nucleotide sequence ID" value="NZ_JAUSUD010000007.1"/>
</dbReference>
<reference evidence="1 2" key="1">
    <citation type="submission" date="2023-07" db="EMBL/GenBank/DDBJ databases">
        <title>Genomic Encyclopedia of Type Strains, Phase IV (KMG-IV): sequencing the most valuable type-strain genomes for metagenomic binning, comparative biology and taxonomic classification.</title>
        <authorList>
            <person name="Goeker M."/>
        </authorList>
    </citation>
    <scope>NUCLEOTIDE SEQUENCE [LARGE SCALE GENOMIC DNA]</scope>
    <source>
        <strain evidence="1 2">DSM 29005</strain>
    </source>
</reference>
<dbReference type="Proteomes" id="UP001234495">
    <property type="component" value="Unassembled WGS sequence"/>
</dbReference>
<name>A0ABT9ZFS6_9BACI</name>
<accession>A0ABT9ZFS6</accession>
<evidence type="ECO:0000313" key="1">
    <source>
        <dbReference type="EMBL" id="MDQ0230646.1"/>
    </source>
</evidence>
<gene>
    <name evidence="1" type="ORF">J2S19_001902</name>
</gene>
<sequence length="71" mass="8622">MSQISPSQLIEWLYKKHENIQNSEDKRIGQISNELHNLDKTALQFEQRLDTMAEEFEKWIQDYEEKTIKRP</sequence>
<evidence type="ECO:0000313" key="2">
    <source>
        <dbReference type="Proteomes" id="UP001234495"/>
    </source>
</evidence>
<dbReference type="EMBL" id="JAUSUD010000007">
    <property type="protein sequence ID" value="MDQ0230646.1"/>
    <property type="molecule type" value="Genomic_DNA"/>
</dbReference>
<proteinExistence type="predicted"/>
<organism evidence="1 2">
    <name type="scientific">Metabacillus malikii</name>
    <dbReference type="NCBI Taxonomy" id="1504265"/>
    <lineage>
        <taxon>Bacteria</taxon>
        <taxon>Bacillati</taxon>
        <taxon>Bacillota</taxon>
        <taxon>Bacilli</taxon>
        <taxon>Bacillales</taxon>
        <taxon>Bacillaceae</taxon>
        <taxon>Metabacillus</taxon>
    </lineage>
</organism>
<protein>
    <submittedName>
        <fullName evidence="1">DNA anti-recombination protein RmuC</fullName>
    </submittedName>
</protein>
<keyword evidence="2" id="KW-1185">Reference proteome</keyword>